<reference evidence="2" key="1">
    <citation type="submission" date="2021-02" db="EMBL/GenBank/DDBJ databases">
        <title>First Annotated Genome of the Yellow-green Alga Tribonema minus.</title>
        <authorList>
            <person name="Mahan K.M."/>
        </authorList>
    </citation>
    <scope>NUCLEOTIDE SEQUENCE</scope>
    <source>
        <strain evidence="2">UTEX B ZZ1240</strain>
    </source>
</reference>
<dbReference type="AlphaFoldDB" id="A0A836CHS4"/>
<evidence type="ECO:0000313" key="2">
    <source>
        <dbReference type="EMBL" id="KAG5186462.1"/>
    </source>
</evidence>
<protein>
    <submittedName>
        <fullName evidence="2">Uncharacterized protein</fullName>
    </submittedName>
</protein>
<keyword evidence="3" id="KW-1185">Reference proteome</keyword>
<accession>A0A836CHS4</accession>
<sequence length="311" mass="35538">MSTDTCPIGLEAITTRFVHDKIAFEAKEMFKYIRQNPNARNPVTRAEIKDEDVTALNQVVESARPLPIGRARLLASEEQVERDEMIAYLRDEVVAVVTETLELWHSPLISDINFYTSLGSCVANLMNMRRDMIVAGGLEEWTFIIGTLRKDYTCSLARELFDFLDKTINDMGRSVPPYSERSPLVMATPRHSAKRRVKTPKKTKSPRKRVARATPKRRSQRHKPTTSFLAVGPPMAQRQVVQKAEEPKPLMKSILKLPALDSRGAIDYEFGREKGKPLDKEDLLFFKPDRVPLKDYIAEVGEALTIERRRR</sequence>
<feature type="region of interest" description="Disordered" evidence="1">
    <location>
        <begin position="187"/>
        <end position="229"/>
    </location>
</feature>
<name>A0A836CHS4_9STRA</name>
<dbReference type="Proteomes" id="UP000664859">
    <property type="component" value="Unassembled WGS sequence"/>
</dbReference>
<dbReference type="EMBL" id="JAFCMP010000112">
    <property type="protein sequence ID" value="KAG5186462.1"/>
    <property type="molecule type" value="Genomic_DNA"/>
</dbReference>
<proteinExistence type="predicted"/>
<organism evidence="2 3">
    <name type="scientific">Tribonema minus</name>
    <dbReference type="NCBI Taxonomy" id="303371"/>
    <lineage>
        <taxon>Eukaryota</taxon>
        <taxon>Sar</taxon>
        <taxon>Stramenopiles</taxon>
        <taxon>Ochrophyta</taxon>
        <taxon>PX clade</taxon>
        <taxon>Xanthophyceae</taxon>
        <taxon>Tribonematales</taxon>
        <taxon>Tribonemataceae</taxon>
        <taxon>Tribonema</taxon>
    </lineage>
</organism>
<comment type="caution">
    <text evidence="2">The sequence shown here is derived from an EMBL/GenBank/DDBJ whole genome shotgun (WGS) entry which is preliminary data.</text>
</comment>
<gene>
    <name evidence="2" type="ORF">JKP88DRAFT_241070</name>
</gene>
<evidence type="ECO:0000256" key="1">
    <source>
        <dbReference type="SAM" id="MobiDB-lite"/>
    </source>
</evidence>
<feature type="compositionally biased region" description="Basic residues" evidence="1">
    <location>
        <begin position="191"/>
        <end position="224"/>
    </location>
</feature>
<evidence type="ECO:0000313" key="3">
    <source>
        <dbReference type="Proteomes" id="UP000664859"/>
    </source>
</evidence>